<dbReference type="PANTHER" id="PTHR33620">
    <property type="entry name" value="UREASE ACCESSORY PROTEIN F"/>
    <property type="match status" value="1"/>
</dbReference>
<evidence type="ECO:0000313" key="3">
    <source>
        <dbReference type="EMBL" id="SUZ74401.1"/>
    </source>
</evidence>
<dbReference type="EMBL" id="UINC01001209">
    <property type="protein sequence ID" value="SUZ74401.1"/>
    <property type="molecule type" value="Genomic_DNA"/>
</dbReference>
<dbReference type="InterPro" id="IPR038277">
    <property type="entry name" value="UreF_sf"/>
</dbReference>
<dbReference type="PIRSF" id="PIRSF009467">
    <property type="entry name" value="Ureas_acces_UreF"/>
    <property type="match status" value="1"/>
</dbReference>
<evidence type="ECO:0000256" key="1">
    <source>
        <dbReference type="ARBA" id="ARBA00022988"/>
    </source>
</evidence>
<keyword evidence="1" id="KW-0996">Nickel insertion</keyword>
<name>A0A381Q504_9ZZZZ</name>
<organism evidence="3">
    <name type="scientific">marine metagenome</name>
    <dbReference type="NCBI Taxonomy" id="408172"/>
    <lineage>
        <taxon>unclassified sequences</taxon>
        <taxon>metagenomes</taxon>
        <taxon>ecological metagenomes</taxon>
    </lineage>
</organism>
<protein>
    <recommendedName>
        <fullName evidence="4">Urease accessory protein UreF</fullName>
    </recommendedName>
</protein>
<dbReference type="PANTHER" id="PTHR33620:SF1">
    <property type="entry name" value="UREASE ACCESSORY PROTEIN F"/>
    <property type="match status" value="1"/>
</dbReference>
<dbReference type="Gene3D" id="1.10.4190.10">
    <property type="entry name" value="Urease accessory protein UreF"/>
    <property type="match status" value="1"/>
</dbReference>
<evidence type="ECO:0008006" key="4">
    <source>
        <dbReference type="Google" id="ProtNLM"/>
    </source>
</evidence>
<accession>A0A381Q504</accession>
<reference evidence="3" key="1">
    <citation type="submission" date="2018-05" db="EMBL/GenBank/DDBJ databases">
        <authorList>
            <person name="Lanie J.A."/>
            <person name="Ng W.-L."/>
            <person name="Kazmierczak K.M."/>
            <person name="Andrzejewski T.M."/>
            <person name="Davidsen T.M."/>
            <person name="Wayne K.J."/>
            <person name="Tettelin H."/>
            <person name="Glass J.I."/>
            <person name="Rusch D."/>
            <person name="Podicherti R."/>
            <person name="Tsui H.-C.T."/>
            <person name="Winkler M.E."/>
        </authorList>
    </citation>
    <scope>NUCLEOTIDE SEQUENCE</scope>
</reference>
<gene>
    <name evidence="3" type="ORF">METZ01_LOCUS27255</name>
</gene>
<keyword evidence="2" id="KW-0143">Chaperone</keyword>
<dbReference type="Pfam" id="PF01730">
    <property type="entry name" value="UreF"/>
    <property type="match status" value="1"/>
</dbReference>
<evidence type="ECO:0000256" key="2">
    <source>
        <dbReference type="ARBA" id="ARBA00023186"/>
    </source>
</evidence>
<dbReference type="GO" id="GO:0016151">
    <property type="term" value="F:nickel cation binding"/>
    <property type="evidence" value="ECO:0007669"/>
    <property type="project" value="InterPro"/>
</dbReference>
<dbReference type="AlphaFoldDB" id="A0A381Q504"/>
<dbReference type="HAMAP" id="MF_01385">
    <property type="entry name" value="UreF"/>
    <property type="match status" value="1"/>
</dbReference>
<dbReference type="InterPro" id="IPR002639">
    <property type="entry name" value="UreF"/>
</dbReference>
<proteinExistence type="inferred from homology"/>
<sequence length="228" mass="25436">MGSDRILQILQLSDGLFPVGAFAFSDGLETAVQQDEVVDGHDIRVWLEHYVDMVFGASEGPALVQTMHAFPEDWQRLEHLDHELSALRPSSETRMSSRSLGLRLLRTCVALYPARGLEELLERVESGRCHGNLAVVHGVVFSVLDISEREALLAFAYSRLSGAVSAALRLAPVGQHEMQQVLKDTLAGVPMIVDDILRRPAYCLTSFAPTLDVCQMEHRYLYSRLFRS</sequence>